<gene>
    <name evidence="1" type="ORF">H6G06_00480</name>
</gene>
<name>A0A926WD14_9NOST</name>
<comment type="caution">
    <text evidence="1">The sequence shown here is derived from an EMBL/GenBank/DDBJ whole genome shotgun (WGS) entry which is preliminary data.</text>
</comment>
<dbReference type="AlphaFoldDB" id="A0A926WD14"/>
<dbReference type="EMBL" id="JACJQU010000001">
    <property type="protein sequence ID" value="MBD2291992.1"/>
    <property type="molecule type" value="Genomic_DNA"/>
</dbReference>
<accession>A0A926WD14</accession>
<sequence>MIKVAALTDNQTQSSSRFRVRQHIELLRQLGVYVTDYYSLISGYELTPSWTPKSLPSNYEKPVRYFWQGAKLANRIPGIIGSYQSDITWLLRGLLPHHFTFEPLLKHPLVFDVDDAIWLINHSRYSSDSSIGIRTAKSIMMIAKQADIVIAGNNYLAQWFEQCNSNIKVIPTAVDTQRYHPKNLLSKKLKPFTIGWIGSDIRDLLSAEMWIKRFMLDFVDSELLIIAGQIPLLNNLPSDRVKYIPWSPEVEVEAIQQMDVGLMPLENSEFSKGKCSFKMLQYMACGIPVIVSSVGMNLEILALGEVGIGVKEQETDWYDALVMLYQNRELGDKYGIEGRKIVEQHFSQTVIVEKLAIVFRELV</sequence>
<dbReference type="Gene3D" id="3.40.50.2000">
    <property type="entry name" value="Glycogen Phosphorylase B"/>
    <property type="match status" value="2"/>
</dbReference>
<dbReference type="PANTHER" id="PTHR12526">
    <property type="entry name" value="GLYCOSYLTRANSFERASE"/>
    <property type="match status" value="1"/>
</dbReference>
<dbReference type="Proteomes" id="UP000662185">
    <property type="component" value="Unassembled WGS sequence"/>
</dbReference>
<dbReference type="SUPFAM" id="SSF53756">
    <property type="entry name" value="UDP-Glycosyltransferase/glycogen phosphorylase"/>
    <property type="match status" value="1"/>
</dbReference>
<evidence type="ECO:0000313" key="2">
    <source>
        <dbReference type="Proteomes" id="UP000662185"/>
    </source>
</evidence>
<reference evidence="2" key="1">
    <citation type="journal article" date="2020" name="ISME J.">
        <title>Comparative genomics reveals insights into cyanobacterial evolution and habitat adaptation.</title>
        <authorList>
            <person name="Chen M.Y."/>
            <person name="Teng W.K."/>
            <person name="Zhao L."/>
            <person name="Hu C.X."/>
            <person name="Zhou Y.K."/>
            <person name="Han B.P."/>
            <person name="Song L.R."/>
            <person name="Shu W.S."/>
        </authorList>
    </citation>
    <scope>NUCLEOTIDE SEQUENCE [LARGE SCALE GENOMIC DNA]</scope>
    <source>
        <strain evidence="2">FACHB-251</strain>
    </source>
</reference>
<protein>
    <submittedName>
        <fullName evidence="1">Glycosyltransferase family 4 protein</fullName>
    </submittedName>
</protein>
<organism evidence="1 2">
    <name type="scientific">Anabaena sphaerica FACHB-251</name>
    <dbReference type="NCBI Taxonomy" id="2692883"/>
    <lineage>
        <taxon>Bacteria</taxon>
        <taxon>Bacillati</taxon>
        <taxon>Cyanobacteriota</taxon>
        <taxon>Cyanophyceae</taxon>
        <taxon>Nostocales</taxon>
        <taxon>Nostocaceae</taxon>
        <taxon>Anabaena</taxon>
    </lineage>
</organism>
<dbReference type="CDD" id="cd03801">
    <property type="entry name" value="GT4_PimA-like"/>
    <property type="match status" value="1"/>
</dbReference>
<keyword evidence="2" id="KW-1185">Reference proteome</keyword>
<dbReference type="Pfam" id="PF13692">
    <property type="entry name" value="Glyco_trans_1_4"/>
    <property type="match status" value="1"/>
</dbReference>
<evidence type="ECO:0000313" key="1">
    <source>
        <dbReference type="EMBL" id="MBD2291992.1"/>
    </source>
</evidence>
<proteinExistence type="predicted"/>